<name>A0ABP9XR08_9FUNG</name>
<dbReference type="Proteomes" id="UP001476247">
    <property type="component" value="Unassembled WGS sequence"/>
</dbReference>
<dbReference type="Pfam" id="PF14749">
    <property type="entry name" value="Acyl-CoA_ox_N"/>
    <property type="match status" value="1"/>
</dbReference>
<dbReference type="Gene3D" id="1.10.540.10">
    <property type="entry name" value="Acyl-CoA dehydrogenase/oxidase, N-terminal domain"/>
    <property type="match status" value="1"/>
</dbReference>
<accession>A0ABP9XR08</accession>
<reference evidence="2 3" key="1">
    <citation type="submission" date="2024-04" db="EMBL/GenBank/DDBJ databases">
        <title>genome sequences of Mucor flavus KT1a and Helicostylum pulchrum KT1b strains isolation_sourced from the surface of a dry-aged beef.</title>
        <authorList>
            <person name="Toyotome T."/>
            <person name="Hosono M."/>
            <person name="Torimaru M."/>
            <person name="Fukuda K."/>
            <person name="Mikami N."/>
        </authorList>
    </citation>
    <scope>NUCLEOTIDE SEQUENCE [LARGE SCALE GENOMIC DNA]</scope>
    <source>
        <strain evidence="2 3">KT1b</strain>
    </source>
</reference>
<evidence type="ECO:0000313" key="3">
    <source>
        <dbReference type="Proteomes" id="UP001476247"/>
    </source>
</evidence>
<gene>
    <name evidence="2" type="ORF">HPULCUR_002621</name>
</gene>
<evidence type="ECO:0000259" key="1">
    <source>
        <dbReference type="Pfam" id="PF14749"/>
    </source>
</evidence>
<proteinExistence type="predicted"/>
<feature type="domain" description="Acyl-coenzyme A oxidase N-terminal" evidence="1">
    <location>
        <begin position="23"/>
        <end position="79"/>
    </location>
</feature>
<dbReference type="InterPro" id="IPR029320">
    <property type="entry name" value="Acyl-CoA_ox_N"/>
</dbReference>
<dbReference type="EMBL" id="BAABUJ010000007">
    <property type="protein sequence ID" value="GAA5797241.1"/>
    <property type="molecule type" value="Genomic_DNA"/>
</dbReference>
<evidence type="ECO:0000313" key="2">
    <source>
        <dbReference type="EMBL" id="GAA5797241.1"/>
    </source>
</evidence>
<organism evidence="2 3">
    <name type="scientific">Helicostylum pulchrum</name>
    <dbReference type="NCBI Taxonomy" id="562976"/>
    <lineage>
        <taxon>Eukaryota</taxon>
        <taxon>Fungi</taxon>
        <taxon>Fungi incertae sedis</taxon>
        <taxon>Mucoromycota</taxon>
        <taxon>Mucoromycotina</taxon>
        <taxon>Mucoromycetes</taxon>
        <taxon>Mucorales</taxon>
        <taxon>Mucorineae</taxon>
        <taxon>Mucoraceae</taxon>
        <taxon>Helicostylum</taxon>
    </lineage>
</organism>
<protein>
    <recommendedName>
        <fullName evidence="1">Acyl-coenzyme A oxidase N-terminal domain-containing protein</fullName>
    </recommendedName>
</protein>
<comment type="caution">
    <text evidence="2">The sequence shown here is derived from an EMBL/GenBank/DDBJ whole genome shotgun (WGS) entry which is preliminary data.</text>
</comment>
<dbReference type="InterPro" id="IPR037069">
    <property type="entry name" value="AcylCoA_DH/ox_N_sf"/>
</dbReference>
<keyword evidence="3" id="KW-1185">Reference proteome</keyword>
<sequence length="80" mass="9429">MHNTLIQMSTDIETARNKSDFSIESMYYLLRGGPKAIEQLNYFRNLTQNDPVFNKSDVPFLNRQEVSIYKVHIHVKLLKK</sequence>